<evidence type="ECO:0000313" key="6">
    <source>
        <dbReference type="Ensembl" id="ENSCPOP00000032357.1"/>
    </source>
</evidence>
<dbReference type="InterPro" id="IPR002957">
    <property type="entry name" value="Keratin_I"/>
</dbReference>
<evidence type="ECO:0000259" key="5">
    <source>
        <dbReference type="PROSITE" id="PS51842"/>
    </source>
</evidence>
<feature type="coiled-coil region" evidence="3">
    <location>
        <begin position="331"/>
        <end position="383"/>
    </location>
</feature>
<dbReference type="Proteomes" id="UP000005447">
    <property type="component" value="Unassembled WGS sequence"/>
</dbReference>
<reference evidence="7" key="1">
    <citation type="journal article" date="2011" name="Nature">
        <title>A high-resolution map of human evolutionary constraint using 29 mammals.</title>
        <authorList>
            <person name="Lindblad-Toh K."/>
            <person name="Garber M."/>
            <person name="Zuk O."/>
            <person name="Lin M.F."/>
            <person name="Parker B.J."/>
            <person name="Washietl S."/>
            <person name="Kheradpour P."/>
            <person name="Ernst J."/>
            <person name="Jordan G."/>
            <person name="Mauceli E."/>
            <person name="Ward L.D."/>
            <person name="Lowe C.B."/>
            <person name="Holloway A.K."/>
            <person name="Clamp M."/>
            <person name="Gnerre S."/>
            <person name="Alfoldi J."/>
            <person name="Beal K."/>
            <person name="Chang J."/>
            <person name="Clawson H."/>
            <person name="Cuff J."/>
            <person name="Di Palma F."/>
            <person name="Fitzgerald S."/>
            <person name="Flicek P."/>
            <person name="Guttman M."/>
            <person name="Hubisz M.J."/>
            <person name="Jaffe D.B."/>
            <person name="Jungreis I."/>
            <person name="Kent W.J."/>
            <person name="Kostka D."/>
            <person name="Lara M."/>
            <person name="Martins A.L."/>
            <person name="Massingham T."/>
            <person name="Moltke I."/>
            <person name="Raney B.J."/>
            <person name="Rasmussen M.D."/>
            <person name="Robinson J."/>
            <person name="Stark A."/>
            <person name="Vilella A.J."/>
            <person name="Wen J."/>
            <person name="Xie X."/>
            <person name="Zody M.C."/>
            <person name="Baldwin J."/>
            <person name="Bloom T."/>
            <person name="Chin C.W."/>
            <person name="Heiman D."/>
            <person name="Nicol R."/>
            <person name="Nusbaum C."/>
            <person name="Young S."/>
            <person name="Wilkinson J."/>
            <person name="Worley K.C."/>
            <person name="Kovar C.L."/>
            <person name="Muzny D.M."/>
            <person name="Gibbs R.A."/>
            <person name="Cree A."/>
            <person name="Dihn H.H."/>
            <person name="Fowler G."/>
            <person name="Jhangiani S."/>
            <person name="Joshi V."/>
            <person name="Lee S."/>
            <person name="Lewis L.R."/>
            <person name="Nazareth L.V."/>
            <person name="Okwuonu G."/>
            <person name="Santibanez J."/>
            <person name="Warren W.C."/>
            <person name="Mardis E.R."/>
            <person name="Weinstock G.M."/>
            <person name="Wilson R.K."/>
            <person name="Delehaunty K."/>
            <person name="Dooling D."/>
            <person name="Fronik C."/>
            <person name="Fulton L."/>
            <person name="Fulton B."/>
            <person name="Graves T."/>
            <person name="Minx P."/>
            <person name="Sodergren E."/>
            <person name="Birney E."/>
            <person name="Margulies E.H."/>
            <person name="Herrero J."/>
            <person name="Green E.D."/>
            <person name="Haussler D."/>
            <person name="Siepel A."/>
            <person name="Goldman N."/>
            <person name="Pollard K.S."/>
            <person name="Pedersen J.S."/>
            <person name="Lander E.S."/>
            <person name="Kellis M."/>
        </authorList>
    </citation>
    <scope>NUCLEOTIDE SEQUENCE [LARGE SCALE GENOMIC DNA]</scope>
    <source>
        <strain evidence="7">2N</strain>
    </source>
</reference>
<dbReference type="Ensembl" id="ENSCPOT00000045815.1">
    <property type="protein sequence ID" value="ENSCPOP00000032357.1"/>
    <property type="gene ID" value="ENSCPOG00000033124.1"/>
</dbReference>
<dbReference type="InParanoid" id="A0A286Y3E4"/>
<gene>
    <name evidence="6" type="primary">KRT9</name>
</gene>
<dbReference type="PANTHER" id="PTHR23239:SF96">
    <property type="entry name" value="KERATIN, TYPE I CYTOSKELETAL 9"/>
    <property type="match status" value="1"/>
</dbReference>
<dbReference type="Gene3D" id="1.20.5.500">
    <property type="entry name" value="Single helix bin"/>
    <property type="match status" value="1"/>
</dbReference>
<dbReference type="STRING" id="10141.ENSCPOP00000032357"/>
<dbReference type="Bgee" id="ENSCPOG00000033124">
    <property type="expression patterns" value="Expressed in adrenal gland and 1 other cell type or tissue"/>
</dbReference>
<dbReference type="InterPro" id="IPR039008">
    <property type="entry name" value="IF_rod_dom"/>
</dbReference>
<dbReference type="PROSITE" id="PS51842">
    <property type="entry name" value="IF_ROD_2"/>
    <property type="match status" value="1"/>
</dbReference>
<accession>A0A286Y3E4</accession>
<dbReference type="EMBL" id="AAKN02042410">
    <property type="status" value="NOT_ANNOTATED_CDS"/>
    <property type="molecule type" value="Genomic_DNA"/>
</dbReference>
<evidence type="ECO:0000256" key="3">
    <source>
        <dbReference type="SAM" id="Coils"/>
    </source>
</evidence>
<evidence type="ECO:0000256" key="4">
    <source>
        <dbReference type="SAM" id="MobiDB-lite"/>
    </source>
</evidence>
<dbReference type="Pfam" id="PF00038">
    <property type="entry name" value="Filament"/>
    <property type="match status" value="1"/>
</dbReference>
<dbReference type="GO" id="GO:0043588">
    <property type="term" value="P:skin development"/>
    <property type="evidence" value="ECO:0007669"/>
    <property type="project" value="Ensembl"/>
</dbReference>
<keyword evidence="7" id="KW-1185">Reference proteome</keyword>
<dbReference type="GeneTree" id="ENSGT00940000162894"/>
<dbReference type="VEuPathDB" id="HostDB:ENSCPOG00000033124"/>
<dbReference type="AlphaFoldDB" id="A0A286Y3E4"/>
<feature type="region of interest" description="Disordered" evidence="4">
    <location>
        <begin position="467"/>
        <end position="606"/>
    </location>
</feature>
<reference evidence="6" key="3">
    <citation type="submission" date="2025-09" db="UniProtKB">
        <authorList>
            <consortium name="Ensembl"/>
        </authorList>
    </citation>
    <scope>IDENTIFICATION</scope>
    <source>
        <strain evidence="6">2N</strain>
    </source>
</reference>
<dbReference type="GO" id="GO:0030855">
    <property type="term" value="P:epithelial cell differentiation"/>
    <property type="evidence" value="ECO:0007669"/>
    <property type="project" value="TreeGrafter"/>
</dbReference>
<feature type="compositionally biased region" description="Gly residues" evidence="4">
    <location>
        <begin position="470"/>
        <end position="587"/>
    </location>
</feature>
<evidence type="ECO:0000313" key="7">
    <source>
        <dbReference type="Proteomes" id="UP000005447"/>
    </source>
</evidence>
<evidence type="ECO:0000256" key="2">
    <source>
        <dbReference type="ARBA" id="ARBA00023054"/>
    </source>
</evidence>
<dbReference type="Gene3D" id="1.20.5.170">
    <property type="match status" value="1"/>
</dbReference>
<dbReference type="PRINTS" id="PR01248">
    <property type="entry name" value="TYPE1KERATIN"/>
</dbReference>
<dbReference type="OMA" id="HQEEMSQ"/>
<reference evidence="6" key="2">
    <citation type="submission" date="2025-08" db="UniProtKB">
        <authorList>
            <consortium name="Ensembl"/>
        </authorList>
    </citation>
    <scope>IDENTIFICATION</scope>
    <source>
        <strain evidence="6">2N</strain>
    </source>
</reference>
<dbReference type="Gene3D" id="1.20.5.1160">
    <property type="entry name" value="Vasodilator-stimulated phosphoprotein"/>
    <property type="match status" value="1"/>
</dbReference>
<dbReference type="PANTHER" id="PTHR23239">
    <property type="entry name" value="INTERMEDIATE FILAMENT"/>
    <property type="match status" value="1"/>
</dbReference>
<dbReference type="SUPFAM" id="SSF64593">
    <property type="entry name" value="Intermediate filament protein, coiled coil region"/>
    <property type="match status" value="2"/>
</dbReference>
<organism evidence="6 7">
    <name type="scientific">Cavia porcellus</name>
    <name type="common">Guinea pig</name>
    <dbReference type="NCBI Taxonomy" id="10141"/>
    <lineage>
        <taxon>Eukaryota</taxon>
        <taxon>Metazoa</taxon>
        <taxon>Chordata</taxon>
        <taxon>Craniata</taxon>
        <taxon>Vertebrata</taxon>
        <taxon>Euteleostomi</taxon>
        <taxon>Mammalia</taxon>
        <taxon>Eutheria</taxon>
        <taxon>Euarchontoglires</taxon>
        <taxon>Glires</taxon>
        <taxon>Rodentia</taxon>
        <taxon>Hystricomorpha</taxon>
        <taxon>Caviidae</taxon>
        <taxon>Cavia</taxon>
    </lineage>
</organism>
<proteinExistence type="predicted"/>
<keyword evidence="1" id="KW-0403">Intermediate filament</keyword>
<dbReference type="GO" id="GO:0005198">
    <property type="term" value="F:structural molecule activity"/>
    <property type="evidence" value="ECO:0007669"/>
    <property type="project" value="InterPro"/>
</dbReference>
<dbReference type="SMART" id="SM01391">
    <property type="entry name" value="Filament"/>
    <property type="match status" value="1"/>
</dbReference>
<dbReference type="GO" id="GO:0045109">
    <property type="term" value="P:intermediate filament organization"/>
    <property type="evidence" value="ECO:0007669"/>
    <property type="project" value="Ensembl"/>
</dbReference>
<keyword evidence="2 3" id="KW-0175">Coiled coil</keyword>
<feature type="domain" description="IF rod" evidence="5">
    <location>
        <begin position="114"/>
        <end position="397"/>
    </location>
</feature>
<evidence type="ECO:0000256" key="1">
    <source>
        <dbReference type="ARBA" id="ARBA00022754"/>
    </source>
</evidence>
<sequence>MTYRQCSLSPWGHSGSRGIGGSLRTSFSCSSSSEARAGGPFSSASGFGGFGFGACGRGGGGSLYSRGFSAGSLGGGFGGGGSGFGGGARGGFGGSGGLRGGFGGGGEGILATDEKTAMQNFNHRLASYLDKVRQQEQENCELERKIQEWYAQRGPKLPQRDYSTYYNTTEDLKRQILHLITDNGKTLLETDNTRMTLKDFRVKYEMERSLRQSVDADTNGLQQVLESLTMEKCDLEIQLKSLQDELATLKKNHQEEMSQQTRQSGGDVNVEIKVAPSRDLTQILSDMRQEYEQLISRSRKEMMTQIEQEVTHSGQEMEKNTREVIQHRRCMQELEVELQTEHSMKAALEKSLEDTKNRYCVQLQQLQQLISNMEEQLAEVRGETECQSLEYSNLLSVPGTLRNPPGIPVGMSLSCGGTMGVLGFGKGRWGQGQEGLLHQDFIQGHPSVCVWGLLILSLSSSFSSESSGAGQIGFGSGKGRQGGSGSRGGSGGSYGGGSGGSHSGESGGSHGGSYGGGSGGSHEGSHVGGSSCGEGSGGSHVGKSSSGGGSGGSHVGGSSSGGGSGVSHGGSHVGGSSSGGGSGGNYGGRSRRPSQSQSSSKLGDCGEKMRNLLQGLHSAGCQAGTFCPGDRRPVLELFRDK</sequence>
<dbReference type="GO" id="GO:0005882">
    <property type="term" value="C:intermediate filament"/>
    <property type="evidence" value="ECO:0007669"/>
    <property type="project" value="UniProtKB-KW"/>
</dbReference>
<protein>
    <submittedName>
        <fullName evidence="6">Keratin 9</fullName>
    </submittedName>
</protein>
<name>A0A286Y3E4_CAVPO</name>
<feature type="coiled-coil region" evidence="3">
    <location>
        <begin position="239"/>
        <end position="297"/>
    </location>
</feature>